<gene>
    <name evidence="2" type="ORF">WG66_17595</name>
</gene>
<accession>A0A0W0F0K6</accession>
<evidence type="ECO:0000256" key="1">
    <source>
        <dbReference type="SAM" id="Phobius"/>
    </source>
</evidence>
<proteinExistence type="predicted"/>
<sequence>MSQRIKEIVVETVLLGLFNPSFALFFLALWDWSRWSKLGRHRHRRNSAR</sequence>
<keyword evidence="1" id="KW-0812">Transmembrane</keyword>
<dbReference type="Proteomes" id="UP000054988">
    <property type="component" value="Unassembled WGS sequence"/>
</dbReference>
<keyword evidence="1" id="KW-1133">Transmembrane helix</keyword>
<dbReference type="AlphaFoldDB" id="A0A0W0F0K6"/>
<comment type="caution">
    <text evidence="2">The sequence shown here is derived from an EMBL/GenBank/DDBJ whole genome shotgun (WGS) entry which is preliminary data.</text>
</comment>
<name>A0A0W0F0K6_MONRR</name>
<protein>
    <submittedName>
        <fullName evidence="2">Uncharacterized protein</fullName>
    </submittedName>
</protein>
<evidence type="ECO:0000313" key="3">
    <source>
        <dbReference type="Proteomes" id="UP000054988"/>
    </source>
</evidence>
<evidence type="ECO:0000313" key="2">
    <source>
        <dbReference type="EMBL" id="KTB29829.1"/>
    </source>
</evidence>
<dbReference type="EMBL" id="LATX01002410">
    <property type="protein sequence ID" value="KTB29829.1"/>
    <property type="molecule type" value="Genomic_DNA"/>
</dbReference>
<feature type="transmembrane region" description="Helical" evidence="1">
    <location>
        <begin position="12"/>
        <end position="30"/>
    </location>
</feature>
<reference evidence="2 3" key="1">
    <citation type="submission" date="2015-12" db="EMBL/GenBank/DDBJ databases">
        <title>Draft genome sequence of Moniliophthora roreri, the causal agent of frosty pod rot of cacao.</title>
        <authorList>
            <person name="Aime M.C."/>
            <person name="Diaz-Valderrama J.R."/>
            <person name="Kijpornyongpan T."/>
            <person name="Phillips-Mora W."/>
        </authorList>
    </citation>
    <scope>NUCLEOTIDE SEQUENCE [LARGE SCALE GENOMIC DNA]</scope>
    <source>
        <strain evidence="2 3">MCA 2952</strain>
    </source>
</reference>
<keyword evidence="1" id="KW-0472">Membrane</keyword>
<organism evidence="2 3">
    <name type="scientific">Moniliophthora roreri</name>
    <name type="common">Frosty pod rot fungus</name>
    <name type="synonym">Monilia roreri</name>
    <dbReference type="NCBI Taxonomy" id="221103"/>
    <lineage>
        <taxon>Eukaryota</taxon>
        <taxon>Fungi</taxon>
        <taxon>Dikarya</taxon>
        <taxon>Basidiomycota</taxon>
        <taxon>Agaricomycotina</taxon>
        <taxon>Agaricomycetes</taxon>
        <taxon>Agaricomycetidae</taxon>
        <taxon>Agaricales</taxon>
        <taxon>Marasmiineae</taxon>
        <taxon>Marasmiaceae</taxon>
        <taxon>Moniliophthora</taxon>
    </lineage>
</organism>